<accession>A0A382VU56</accession>
<organism evidence="1">
    <name type="scientific">marine metagenome</name>
    <dbReference type="NCBI Taxonomy" id="408172"/>
    <lineage>
        <taxon>unclassified sequences</taxon>
        <taxon>metagenomes</taxon>
        <taxon>ecological metagenomes</taxon>
    </lineage>
</organism>
<protein>
    <submittedName>
        <fullName evidence="1">Uncharacterized protein</fullName>
    </submittedName>
</protein>
<proteinExistence type="predicted"/>
<feature type="non-terminal residue" evidence="1">
    <location>
        <position position="75"/>
    </location>
</feature>
<name>A0A382VU56_9ZZZZ</name>
<gene>
    <name evidence="1" type="ORF">METZ01_LOCUS402285</name>
</gene>
<dbReference type="AlphaFoldDB" id="A0A382VU56"/>
<dbReference type="EMBL" id="UINC01154249">
    <property type="protein sequence ID" value="SVD49431.1"/>
    <property type="molecule type" value="Genomic_DNA"/>
</dbReference>
<evidence type="ECO:0000313" key="1">
    <source>
        <dbReference type="EMBL" id="SVD49431.1"/>
    </source>
</evidence>
<sequence length="75" mass="8377">MHLGGLLKTGNTQPRLRLCATNQAPLTRSQAGYPRTHYFITDTSGSLHSRCLFLYANTDFRMSLCCDGIIPDDSR</sequence>
<reference evidence="1" key="1">
    <citation type="submission" date="2018-05" db="EMBL/GenBank/DDBJ databases">
        <authorList>
            <person name="Lanie J.A."/>
            <person name="Ng W.-L."/>
            <person name="Kazmierczak K.M."/>
            <person name="Andrzejewski T.M."/>
            <person name="Davidsen T.M."/>
            <person name="Wayne K.J."/>
            <person name="Tettelin H."/>
            <person name="Glass J.I."/>
            <person name="Rusch D."/>
            <person name="Podicherti R."/>
            <person name="Tsui H.-C.T."/>
            <person name="Winkler M.E."/>
        </authorList>
    </citation>
    <scope>NUCLEOTIDE SEQUENCE</scope>
</reference>